<dbReference type="AlphaFoldDB" id="A0A8J5SN90"/>
<accession>A0A8J5SN90</accession>
<protein>
    <submittedName>
        <fullName evidence="1">Uncharacterized protein</fullName>
    </submittedName>
</protein>
<dbReference type="Proteomes" id="UP000729402">
    <property type="component" value="Unassembled WGS sequence"/>
</dbReference>
<comment type="caution">
    <text evidence="1">The sequence shown here is derived from an EMBL/GenBank/DDBJ whole genome shotgun (WGS) entry which is preliminary data.</text>
</comment>
<evidence type="ECO:0000313" key="2">
    <source>
        <dbReference type="Proteomes" id="UP000729402"/>
    </source>
</evidence>
<sequence>MSRGCWAHDSFFCRDDITAASLLSASGLQWDPQREVSQRSTATEISTVQICFPQEHGEIFLLHGVEEKMN</sequence>
<gene>
    <name evidence="1" type="ORF">GUJ93_ZPchr0006g42236</name>
</gene>
<dbReference type="EMBL" id="JAAALK010000283">
    <property type="protein sequence ID" value="KAG8077045.1"/>
    <property type="molecule type" value="Genomic_DNA"/>
</dbReference>
<name>A0A8J5SN90_ZIZPA</name>
<proteinExistence type="predicted"/>
<organism evidence="1 2">
    <name type="scientific">Zizania palustris</name>
    <name type="common">Northern wild rice</name>
    <dbReference type="NCBI Taxonomy" id="103762"/>
    <lineage>
        <taxon>Eukaryota</taxon>
        <taxon>Viridiplantae</taxon>
        <taxon>Streptophyta</taxon>
        <taxon>Embryophyta</taxon>
        <taxon>Tracheophyta</taxon>
        <taxon>Spermatophyta</taxon>
        <taxon>Magnoliopsida</taxon>
        <taxon>Liliopsida</taxon>
        <taxon>Poales</taxon>
        <taxon>Poaceae</taxon>
        <taxon>BOP clade</taxon>
        <taxon>Oryzoideae</taxon>
        <taxon>Oryzeae</taxon>
        <taxon>Zizaniinae</taxon>
        <taxon>Zizania</taxon>
    </lineage>
</organism>
<keyword evidence="2" id="KW-1185">Reference proteome</keyword>
<reference evidence="1" key="2">
    <citation type="submission" date="2021-02" db="EMBL/GenBank/DDBJ databases">
        <authorList>
            <person name="Kimball J.A."/>
            <person name="Haas M.W."/>
            <person name="Macchietto M."/>
            <person name="Kono T."/>
            <person name="Duquette J."/>
            <person name="Shao M."/>
        </authorList>
    </citation>
    <scope>NUCLEOTIDE SEQUENCE</scope>
    <source>
        <tissue evidence="1">Fresh leaf tissue</tissue>
    </source>
</reference>
<evidence type="ECO:0000313" key="1">
    <source>
        <dbReference type="EMBL" id="KAG8077045.1"/>
    </source>
</evidence>
<reference evidence="1" key="1">
    <citation type="journal article" date="2021" name="bioRxiv">
        <title>Whole Genome Assembly and Annotation of Northern Wild Rice, Zizania palustris L., Supports a Whole Genome Duplication in the Zizania Genus.</title>
        <authorList>
            <person name="Haas M."/>
            <person name="Kono T."/>
            <person name="Macchietto M."/>
            <person name="Millas R."/>
            <person name="McGilp L."/>
            <person name="Shao M."/>
            <person name="Duquette J."/>
            <person name="Hirsch C.N."/>
            <person name="Kimball J."/>
        </authorList>
    </citation>
    <scope>NUCLEOTIDE SEQUENCE</scope>
    <source>
        <tissue evidence="1">Fresh leaf tissue</tissue>
    </source>
</reference>